<sequence>MTAFPKVERDASSAAFFEAAARGELLVRRGSSGTVLPPEARTDPVDGSSDLVDVSASGEGTLVSWAVVHRAPVPALADAVPYVSAVVELAEGPWLIVRLVGDTDSLHVGEAVEIRFVSSGGPDDPGETLPVFAPVARA</sequence>
<dbReference type="RefSeq" id="WP_349297000.1">
    <property type="nucleotide sequence ID" value="NZ_JBEDNQ010000002.1"/>
</dbReference>
<dbReference type="SUPFAM" id="SSF50249">
    <property type="entry name" value="Nucleic acid-binding proteins"/>
    <property type="match status" value="1"/>
</dbReference>
<dbReference type="EMBL" id="JBEDNQ010000002">
    <property type="protein sequence ID" value="MEQ3549907.1"/>
    <property type="molecule type" value="Genomic_DNA"/>
</dbReference>
<proteinExistence type="predicted"/>
<accession>A0ABV1K8H4</accession>
<dbReference type="InterPro" id="IPR052513">
    <property type="entry name" value="Thioester_dehydratase-like"/>
</dbReference>
<dbReference type="PANTHER" id="PTHR34075">
    <property type="entry name" value="BLR3430 PROTEIN"/>
    <property type="match status" value="1"/>
</dbReference>
<gene>
    <name evidence="2" type="ORF">WIS52_05445</name>
</gene>
<evidence type="ECO:0000313" key="3">
    <source>
        <dbReference type="Proteomes" id="UP001494902"/>
    </source>
</evidence>
<organism evidence="2 3">
    <name type="scientific">Pseudonocardia nematodicida</name>
    <dbReference type="NCBI Taxonomy" id="1206997"/>
    <lineage>
        <taxon>Bacteria</taxon>
        <taxon>Bacillati</taxon>
        <taxon>Actinomycetota</taxon>
        <taxon>Actinomycetes</taxon>
        <taxon>Pseudonocardiales</taxon>
        <taxon>Pseudonocardiaceae</taxon>
        <taxon>Pseudonocardia</taxon>
    </lineage>
</organism>
<evidence type="ECO:0000259" key="1">
    <source>
        <dbReference type="Pfam" id="PF01796"/>
    </source>
</evidence>
<dbReference type="PANTHER" id="PTHR34075:SF5">
    <property type="entry name" value="BLR3430 PROTEIN"/>
    <property type="match status" value="1"/>
</dbReference>
<dbReference type="InterPro" id="IPR012340">
    <property type="entry name" value="NA-bd_OB-fold"/>
</dbReference>
<evidence type="ECO:0000313" key="2">
    <source>
        <dbReference type="EMBL" id="MEQ3549907.1"/>
    </source>
</evidence>
<protein>
    <submittedName>
        <fullName evidence="2">OB-fold domain-containing protein</fullName>
    </submittedName>
</protein>
<dbReference type="Pfam" id="PF01796">
    <property type="entry name" value="OB_ChsH2_C"/>
    <property type="match status" value="1"/>
</dbReference>
<comment type="caution">
    <text evidence="2">The sequence shown here is derived from an EMBL/GenBank/DDBJ whole genome shotgun (WGS) entry which is preliminary data.</text>
</comment>
<dbReference type="Proteomes" id="UP001494902">
    <property type="component" value="Unassembled WGS sequence"/>
</dbReference>
<keyword evidence="3" id="KW-1185">Reference proteome</keyword>
<dbReference type="InterPro" id="IPR002878">
    <property type="entry name" value="ChsH2_C"/>
</dbReference>
<feature type="domain" description="ChsH2 C-terminal OB-fold" evidence="1">
    <location>
        <begin position="54"/>
        <end position="117"/>
    </location>
</feature>
<name>A0ABV1K8H4_9PSEU</name>
<reference evidence="2 3" key="1">
    <citation type="submission" date="2024-03" db="EMBL/GenBank/DDBJ databases">
        <title>Draft genome sequence of Pseudonocardia nematodicida JCM 31783.</title>
        <authorList>
            <person name="Butdee W."/>
            <person name="Duangmal K."/>
        </authorList>
    </citation>
    <scope>NUCLEOTIDE SEQUENCE [LARGE SCALE GENOMIC DNA]</scope>
    <source>
        <strain evidence="2 3">JCM 31783</strain>
    </source>
</reference>